<evidence type="ECO:0000313" key="7">
    <source>
        <dbReference type="EMBL" id="AVO54059.1"/>
    </source>
</evidence>
<feature type="transmembrane region" description="Helical" evidence="6">
    <location>
        <begin position="155"/>
        <end position="176"/>
    </location>
</feature>
<proteinExistence type="predicted"/>
<organism evidence="7 8">
    <name type="scientific">Ectopseudomonas mendocina</name>
    <name type="common">Pseudomonas mendocina</name>
    <dbReference type="NCBI Taxonomy" id="300"/>
    <lineage>
        <taxon>Bacteria</taxon>
        <taxon>Pseudomonadati</taxon>
        <taxon>Pseudomonadota</taxon>
        <taxon>Gammaproteobacteria</taxon>
        <taxon>Pseudomonadales</taxon>
        <taxon>Pseudomonadaceae</taxon>
        <taxon>Ectopseudomonas</taxon>
    </lineage>
</organism>
<evidence type="ECO:0000256" key="2">
    <source>
        <dbReference type="ARBA" id="ARBA00022475"/>
    </source>
</evidence>
<evidence type="ECO:0000256" key="6">
    <source>
        <dbReference type="SAM" id="Phobius"/>
    </source>
</evidence>
<feature type="transmembrane region" description="Helical" evidence="6">
    <location>
        <begin position="209"/>
        <end position="228"/>
    </location>
</feature>
<evidence type="ECO:0000313" key="8">
    <source>
        <dbReference type="Proteomes" id="UP000238327"/>
    </source>
</evidence>
<dbReference type="RefSeq" id="WP_106738805.1">
    <property type="nucleotide sequence ID" value="NZ_CP027657.1"/>
</dbReference>
<keyword evidence="5 6" id="KW-0472">Membrane</keyword>
<evidence type="ECO:0000256" key="4">
    <source>
        <dbReference type="ARBA" id="ARBA00022989"/>
    </source>
</evidence>
<dbReference type="PANTHER" id="PTHR23513:SF6">
    <property type="entry name" value="MAJOR FACILITATOR SUPERFAMILY ASSOCIATED DOMAIN-CONTAINING PROTEIN"/>
    <property type="match status" value="1"/>
</dbReference>
<feature type="transmembrane region" description="Helical" evidence="6">
    <location>
        <begin position="326"/>
        <end position="352"/>
    </location>
</feature>
<dbReference type="OrthoDB" id="8699103at2"/>
<evidence type="ECO:0000256" key="5">
    <source>
        <dbReference type="ARBA" id="ARBA00023136"/>
    </source>
</evidence>
<feature type="transmembrane region" description="Helical" evidence="6">
    <location>
        <begin position="40"/>
        <end position="60"/>
    </location>
</feature>
<sequence length="395" mass="41753">MRGGAFLLPFLSLATLSGATLGMAKLITTLYALELGASAAQIGLIGAAEALGMVLLTLPAGLLIDRFGSRRLYLLASLLPVLLHLAILAWANWLWLAALRLLVGTCVPFRSVAMSGLFLQRLPELGMSKAGWFRGALMVGLLLLGPWLGNWLYSHFGALAFVWVALSFAGMGLWGLRFWRQEASVVSTSRRSGGLPVLLGEPALRHCCLIEWLASATGSLFATFALVLCLEQLHWSQSEAVALLTTQGLVTVLALFGLGRLLAGLAPRTIYLLALPAGCLALWLMGRLDSFAGLLLAAVLLSLAASAVHLANVGRLSRLPLDKGGVSGLFSLAQTLGMLGGSLLGAGLSHWLELRQLFPAWALLLLAGAALIAWSEWRARAGAGETCVAVDRSGL</sequence>
<dbReference type="Proteomes" id="UP000238327">
    <property type="component" value="Chromosome"/>
</dbReference>
<dbReference type="EMBL" id="CP027657">
    <property type="protein sequence ID" value="AVO54059.1"/>
    <property type="molecule type" value="Genomic_DNA"/>
</dbReference>
<evidence type="ECO:0000256" key="3">
    <source>
        <dbReference type="ARBA" id="ARBA00022692"/>
    </source>
</evidence>
<dbReference type="GO" id="GO:0005886">
    <property type="term" value="C:plasma membrane"/>
    <property type="evidence" value="ECO:0007669"/>
    <property type="project" value="UniProtKB-SubCell"/>
</dbReference>
<comment type="subcellular location">
    <subcellularLocation>
        <location evidence="1">Cell membrane</location>
        <topology evidence="1">Multi-pass membrane protein</topology>
    </subcellularLocation>
</comment>
<reference evidence="7 8" key="1">
    <citation type="submission" date="2018-03" db="EMBL/GenBank/DDBJ databases">
        <title>Complete genome sequence and methylome analysis of Pseudomonas mendocina NEB 698.</title>
        <authorList>
            <person name="Morgan R.D."/>
        </authorList>
    </citation>
    <scope>NUCLEOTIDE SEQUENCE [LARGE SCALE GENOMIC DNA]</scope>
    <source>
        <strain evidence="7 8">NEB698</strain>
    </source>
</reference>
<dbReference type="InterPro" id="IPR011701">
    <property type="entry name" value="MFS"/>
</dbReference>
<feature type="transmembrane region" description="Helical" evidence="6">
    <location>
        <begin position="292"/>
        <end position="314"/>
    </location>
</feature>
<dbReference type="SUPFAM" id="SSF103473">
    <property type="entry name" value="MFS general substrate transporter"/>
    <property type="match status" value="1"/>
</dbReference>
<dbReference type="AlphaFoldDB" id="A0A2R3QQI6"/>
<dbReference type="InterPro" id="IPR036259">
    <property type="entry name" value="MFS_trans_sf"/>
</dbReference>
<gene>
    <name evidence="7" type="ORF">C7A17_15220</name>
</gene>
<keyword evidence="3 6" id="KW-0812">Transmembrane</keyword>
<name>A0A2R3QQI6_ECTME</name>
<feature type="transmembrane region" description="Helical" evidence="6">
    <location>
        <begin position="240"/>
        <end position="258"/>
    </location>
</feature>
<feature type="transmembrane region" description="Helical" evidence="6">
    <location>
        <begin position="72"/>
        <end position="91"/>
    </location>
</feature>
<keyword evidence="4 6" id="KW-1133">Transmembrane helix</keyword>
<feature type="transmembrane region" description="Helical" evidence="6">
    <location>
        <begin position="270"/>
        <end position="286"/>
    </location>
</feature>
<feature type="transmembrane region" description="Helical" evidence="6">
    <location>
        <begin position="97"/>
        <end position="119"/>
    </location>
</feature>
<dbReference type="PANTHER" id="PTHR23513">
    <property type="entry name" value="INTEGRAL MEMBRANE EFFLUX PROTEIN-RELATED"/>
    <property type="match status" value="1"/>
</dbReference>
<dbReference type="Gene3D" id="1.20.1250.20">
    <property type="entry name" value="MFS general substrate transporter like domains"/>
    <property type="match status" value="2"/>
</dbReference>
<dbReference type="GO" id="GO:0022857">
    <property type="term" value="F:transmembrane transporter activity"/>
    <property type="evidence" value="ECO:0007669"/>
    <property type="project" value="InterPro"/>
</dbReference>
<keyword evidence="2" id="KW-1003">Cell membrane</keyword>
<dbReference type="Pfam" id="PF07690">
    <property type="entry name" value="MFS_1"/>
    <property type="match status" value="1"/>
</dbReference>
<feature type="transmembrane region" description="Helical" evidence="6">
    <location>
        <begin position="131"/>
        <end position="149"/>
    </location>
</feature>
<protein>
    <submittedName>
        <fullName evidence="7">MFS transporter</fullName>
    </submittedName>
</protein>
<feature type="transmembrane region" description="Helical" evidence="6">
    <location>
        <begin position="358"/>
        <end position="374"/>
    </location>
</feature>
<evidence type="ECO:0000256" key="1">
    <source>
        <dbReference type="ARBA" id="ARBA00004651"/>
    </source>
</evidence>
<accession>A0A2R3QQI6</accession>